<feature type="compositionally biased region" description="Low complexity" evidence="2">
    <location>
        <begin position="22"/>
        <end position="32"/>
    </location>
</feature>
<evidence type="ECO:0000256" key="2">
    <source>
        <dbReference type="SAM" id="MobiDB-lite"/>
    </source>
</evidence>
<evidence type="ECO:0000313" key="4">
    <source>
        <dbReference type="Proteomes" id="UP000711407"/>
    </source>
</evidence>
<gene>
    <name evidence="3" type="ORF">K8V47_02320</name>
</gene>
<dbReference type="Proteomes" id="UP000711407">
    <property type="component" value="Unassembled WGS sequence"/>
</dbReference>
<evidence type="ECO:0000256" key="1">
    <source>
        <dbReference type="SAM" id="Coils"/>
    </source>
</evidence>
<keyword evidence="1" id="KW-0175">Coiled coil</keyword>
<accession>A0A4Q0U6V6</accession>
<evidence type="ECO:0000313" key="3">
    <source>
        <dbReference type="EMBL" id="HJE38583.1"/>
    </source>
</evidence>
<reference evidence="3" key="1">
    <citation type="journal article" date="2021" name="PeerJ">
        <title>Extensive microbial diversity within the chicken gut microbiome revealed by metagenomics and culture.</title>
        <authorList>
            <person name="Gilroy R."/>
            <person name="Ravi A."/>
            <person name="Getino M."/>
            <person name="Pursley I."/>
            <person name="Horton D.L."/>
            <person name="Alikhan N.F."/>
            <person name="Baker D."/>
            <person name="Gharbi K."/>
            <person name="Hall N."/>
            <person name="Watson M."/>
            <person name="Adriaenssens E.M."/>
            <person name="Foster-Nyarko E."/>
            <person name="Jarju S."/>
            <person name="Secka A."/>
            <person name="Antonio M."/>
            <person name="Oren A."/>
            <person name="Chaudhuri R.R."/>
            <person name="La Ragione R."/>
            <person name="Hildebrand F."/>
            <person name="Pallen M.J."/>
        </authorList>
    </citation>
    <scope>NUCLEOTIDE SEQUENCE</scope>
    <source>
        <strain evidence="3">4100</strain>
    </source>
</reference>
<dbReference type="AlphaFoldDB" id="A0A4Q0U6V6"/>
<dbReference type="InterPro" id="IPR007139">
    <property type="entry name" value="DUF349"/>
</dbReference>
<protein>
    <submittedName>
        <fullName evidence="3">DUF349 domain-containing protein</fullName>
    </submittedName>
</protein>
<feature type="coiled-coil region" evidence="1">
    <location>
        <begin position="588"/>
        <end position="615"/>
    </location>
</feature>
<feature type="coiled-coil region" evidence="1">
    <location>
        <begin position="126"/>
        <end position="153"/>
    </location>
</feature>
<dbReference type="EMBL" id="DYXT01000016">
    <property type="protein sequence ID" value="HJE38583.1"/>
    <property type="molecule type" value="Genomic_DNA"/>
</dbReference>
<sequence length="616" mass="70865">MELPEKPQTAPVEDAERNLNLSSETVEDTSVTVDTSAADDIEAAGPVQPADAAATVEDVMAALEALAAKPAEEITTEDAARLKQQFYAIHNAEQRALREKFIADGGDADAYVPEADPHEEQFKALMNVIREKKAALRAEIEQQQEQNLAAKKEIIARIVEMASDADNVNRHYQTAKELQTKFKGIGDVPPSAMAETWKAYQDAVERFYDQLKINMELRDYDFKKNLAEKQQIIDEAEKLREAPDVVAAFRQLQTLHDRWRVIGPVAKDLREEIWAKFKEASGVINKRYQEHFEQRKARELENEKAKTALCEQIEAMDFTLNKNYGAWDEMTKAVIALQEEWKKLGFANKKVNNLLFARFREACDKFFAAKAQFFKDMKDELAENLRRKTALAERAEALKESTEWQKTTEELVALQKEWKTIGAVAKKYSDAVWKRFHDACDYFFEQKKKVTGNTRAAEQANLKAKLELIDRLKAITPDMPREEAIARFKEVQAEWPAIGHVPFKDKDRIYDAYHELCNKLYRELDLRGTQARMANFAETIDNISDSDKLYRERERLARACEARKSELHTYENNMGFLSSKSKNGDQMVREMQRKISRLRDDIASLEEKIKLIDSKM</sequence>
<name>A0A4Q0U6V6_9BACT</name>
<dbReference type="Pfam" id="PF03993">
    <property type="entry name" value="DUF349"/>
    <property type="match status" value="5"/>
</dbReference>
<proteinExistence type="predicted"/>
<feature type="region of interest" description="Disordered" evidence="2">
    <location>
        <begin position="1"/>
        <end position="32"/>
    </location>
</feature>
<organism evidence="3 4">
    <name type="scientific">Candidatus Amulumruptor caecigallinarius</name>
    <dbReference type="NCBI Taxonomy" id="2109911"/>
    <lineage>
        <taxon>Bacteria</taxon>
        <taxon>Pseudomonadati</taxon>
        <taxon>Bacteroidota</taxon>
        <taxon>Bacteroidia</taxon>
        <taxon>Bacteroidales</taxon>
        <taxon>Muribaculaceae</taxon>
        <taxon>Candidatus Amulumruptor</taxon>
    </lineage>
</organism>
<comment type="caution">
    <text evidence="3">The sequence shown here is derived from an EMBL/GenBank/DDBJ whole genome shotgun (WGS) entry which is preliminary data.</text>
</comment>
<reference evidence="3" key="2">
    <citation type="submission" date="2021-09" db="EMBL/GenBank/DDBJ databases">
        <authorList>
            <person name="Gilroy R."/>
        </authorList>
    </citation>
    <scope>NUCLEOTIDE SEQUENCE</scope>
    <source>
        <strain evidence="3">4100</strain>
    </source>
</reference>